<feature type="transmembrane region" description="Helical" evidence="1">
    <location>
        <begin position="100"/>
        <end position="122"/>
    </location>
</feature>
<keyword evidence="4" id="KW-1185">Reference proteome</keyword>
<evidence type="ECO:0000313" key="3">
    <source>
        <dbReference type="EMBL" id="SDN19661.1"/>
    </source>
</evidence>
<name>A0A1G9ZF94_9ACTO</name>
<gene>
    <name evidence="3" type="ORF">SAMN05216355_101163</name>
</gene>
<dbReference type="InterPro" id="IPR049458">
    <property type="entry name" value="EpsG-like"/>
</dbReference>
<keyword evidence="1" id="KW-0472">Membrane</keyword>
<protein>
    <submittedName>
        <fullName evidence="3">EpsG family protein</fullName>
    </submittedName>
</protein>
<feature type="chain" id="PRO_5039714043" evidence="2">
    <location>
        <begin position="21"/>
        <end position="367"/>
    </location>
</feature>
<evidence type="ECO:0000256" key="2">
    <source>
        <dbReference type="SAM" id="SignalP"/>
    </source>
</evidence>
<feature type="transmembrane region" description="Helical" evidence="1">
    <location>
        <begin position="168"/>
        <end position="190"/>
    </location>
</feature>
<keyword evidence="2" id="KW-0732">Signal</keyword>
<feature type="transmembrane region" description="Helical" evidence="1">
    <location>
        <begin position="202"/>
        <end position="225"/>
    </location>
</feature>
<proteinExistence type="predicted"/>
<dbReference type="AlphaFoldDB" id="A0A1G9ZF94"/>
<keyword evidence="1" id="KW-0812">Transmembrane</keyword>
<dbReference type="Proteomes" id="UP000198541">
    <property type="component" value="Unassembled WGS sequence"/>
</dbReference>
<dbReference type="Pfam" id="PF14897">
    <property type="entry name" value="EpsG"/>
    <property type="match status" value="1"/>
</dbReference>
<feature type="transmembrane region" description="Helical" evidence="1">
    <location>
        <begin position="142"/>
        <end position="161"/>
    </location>
</feature>
<evidence type="ECO:0000313" key="4">
    <source>
        <dbReference type="Proteomes" id="UP000198541"/>
    </source>
</evidence>
<reference evidence="4" key="1">
    <citation type="submission" date="2016-10" db="EMBL/GenBank/DDBJ databases">
        <authorList>
            <person name="Varghese N."/>
            <person name="Submissions S."/>
        </authorList>
    </citation>
    <scope>NUCLEOTIDE SEQUENCE [LARGE SCALE GENOMIC DNA]</scope>
    <source>
        <strain evidence="4">DSM 27982</strain>
    </source>
</reference>
<sequence length="367" mass="40013">MWLHFALFACLLLAAGLSLGTQTDGVDKGTLSLLVATGAFIAMSSMRAVTVGSDTPEYRRVFVSIAGADSLSEAYSVSRFEHGYVLLNYMISRATDDFNVFLLALSVLSFGSIAVFIHRYAYSNSVAVLLAFGMSIYYDVMLALRQGLAVALFLFSFPALLDRRPVRYVLLILLATQFHSSALILLPVYFITSINAHTFAGWLKAGAVVLFAAVTLGVVLTRVSYVLTYYGHYLSSAYAEGGIRSATVLGICVRIVVAVIAAGCGWTAAVADDASGRMRVLLAFVLLDIGVMTVSLGFNMLDRIEMYLTLPFVVGVANVMSRGDTPRRIGAEVLTVPLCFVHKTVSLALRPEWFHLFPYVSFLQERR</sequence>
<dbReference type="EMBL" id="FNIM01000001">
    <property type="protein sequence ID" value="SDN19661.1"/>
    <property type="molecule type" value="Genomic_DNA"/>
</dbReference>
<feature type="transmembrane region" description="Helical" evidence="1">
    <location>
        <begin position="30"/>
        <end position="50"/>
    </location>
</feature>
<accession>A0A1G9ZF94</accession>
<feature type="signal peptide" evidence="2">
    <location>
        <begin position="1"/>
        <end position="20"/>
    </location>
</feature>
<feature type="transmembrane region" description="Helical" evidence="1">
    <location>
        <begin position="280"/>
        <end position="301"/>
    </location>
</feature>
<evidence type="ECO:0000256" key="1">
    <source>
        <dbReference type="SAM" id="Phobius"/>
    </source>
</evidence>
<feature type="transmembrane region" description="Helical" evidence="1">
    <location>
        <begin position="246"/>
        <end position="268"/>
    </location>
</feature>
<keyword evidence="1" id="KW-1133">Transmembrane helix</keyword>
<organism evidence="3 4">
    <name type="scientific">Actinomyces ruminicola</name>
    <dbReference type="NCBI Taxonomy" id="332524"/>
    <lineage>
        <taxon>Bacteria</taxon>
        <taxon>Bacillati</taxon>
        <taxon>Actinomycetota</taxon>
        <taxon>Actinomycetes</taxon>
        <taxon>Actinomycetales</taxon>
        <taxon>Actinomycetaceae</taxon>
        <taxon>Actinomyces</taxon>
    </lineage>
</organism>
<dbReference type="RefSeq" id="WP_092531972.1">
    <property type="nucleotide sequence ID" value="NZ_FNIM01000001.1"/>
</dbReference>